<organism evidence="15 16">
    <name type="scientific">Aeromicrobium marinum DSM 15272</name>
    <dbReference type="NCBI Taxonomy" id="585531"/>
    <lineage>
        <taxon>Bacteria</taxon>
        <taxon>Bacillati</taxon>
        <taxon>Actinomycetota</taxon>
        <taxon>Actinomycetes</taxon>
        <taxon>Propionibacteriales</taxon>
        <taxon>Nocardioidaceae</taxon>
        <taxon>Aeromicrobium</taxon>
    </lineage>
</organism>
<dbReference type="OrthoDB" id="9779889at2"/>
<feature type="binding site" evidence="11">
    <location>
        <position position="141"/>
    </location>
    <ligand>
        <name>Zn(2+)</name>
        <dbReference type="ChEBI" id="CHEBI:29105"/>
        <label>1</label>
    </ligand>
</feature>
<proteinExistence type="inferred from homology"/>
<dbReference type="Pfam" id="PF00684">
    <property type="entry name" value="DnaJ_CXXCXGXG"/>
    <property type="match status" value="1"/>
</dbReference>
<feature type="zinc finger region" description="CR-type" evidence="12">
    <location>
        <begin position="128"/>
        <end position="210"/>
    </location>
</feature>
<dbReference type="Proteomes" id="UP000003111">
    <property type="component" value="Unassembled WGS sequence"/>
</dbReference>
<comment type="subcellular location">
    <subcellularLocation>
        <location evidence="11">Cytoplasm</location>
    </subcellularLocation>
</comment>
<evidence type="ECO:0000259" key="13">
    <source>
        <dbReference type="PROSITE" id="PS50076"/>
    </source>
</evidence>
<feature type="domain" description="J" evidence="13">
    <location>
        <begin position="4"/>
        <end position="68"/>
    </location>
</feature>
<dbReference type="GO" id="GO:0008270">
    <property type="term" value="F:zinc ion binding"/>
    <property type="evidence" value="ECO:0007669"/>
    <property type="project" value="UniProtKB-UniRule"/>
</dbReference>
<dbReference type="NCBIfam" id="NF008035">
    <property type="entry name" value="PRK10767.1"/>
    <property type="match status" value="1"/>
</dbReference>
<keyword evidence="1 11" id="KW-0963">Cytoplasm</keyword>
<comment type="function">
    <text evidence="11">Participates actively in the response to hyperosmotic and heat shock by preventing the aggregation of stress-denatured proteins and by disaggregating proteins, also in an autonomous, DnaK-independent fashion. Unfolded proteins bind initially to DnaJ; upon interaction with the DnaJ-bound protein, DnaK hydrolyzes its bound ATP, resulting in the formation of a stable complex. GrpE releases ADP from DnaK; ATP binding to DnaK triggers the release of the substrate protein, thus completing the reaction cycle. Several rounds of ATP-dependent interactions between DnaJ, DnaK and GrpE are required for fully efficient folding. Also involved, together with DnaK and GrpE, in the DNA replication of plasmids through activation of initiation proteins.</text>
</comment>
<dbReference type="HAMAP" id="MF_01152">
    <property type="entry name" value="DnaJ"/>
    <property type="match status" value="1"/>
</dbReference>
<evidence type="ECO:0000256" key="11">
    <source>
        <dbReference type="HAMAP-Rule" id="MF_01152"/>
    </source>
</evidence>
<dbReference type="EMBL" id="ACLF03000004">
    <property type="protein sequence ID" value="EFQ83588.1"/>
    <property type="molecule type" value="Genomic_DNA"/>
</dbReference>
<feature type="domain" description="CR-type" evidence="14">
    <location>
        <begin position="128"/>
        <end position="210"/>
    </location>
</feature>
<feature type="binding site" evidence="11">
    <location>
        <position position="184"/>
    </location>
    <ligand>
        <name>Zn(2+)</name>
        <dbReference type="ChEBI" id="CHEBI:29105"/>
        <label>2</label>
    </ligand>
</feature>
<dbReference type="InterPro" id="IPR036410">
    <property type="entry name" value="HSP_DnaJ_Cys-rich_dom_sf"/>
</dbReference>
<dbReference type="eggNOG" id="COG0484">
    <property type="taxonomic scope" value="Bacteria"/>
</dbReference>
<dbReference type="GO" id="GO:0005737">
    <property type="term" value="C:cytoplasm"/>
    <property type="evidence" value="ECO:0007669"/>
    <property type="project" value="UniProtKB-SubCell"/>
</dbReference>
<evidence type="ECO:0000256" key="5">
    <source>
        <dbReference type="ARBA" id="ARBA00022771"/>
    </source>
</evidence>
<dbReference type="GO" id="GO:0031072">
    <property type="term" value="F:heat shock protein binding"/>
    <property type="evidence" value="ECO:0007669"/>
    <property type="project" value="InterPro"/>
</dbReference>
<dbReference type="InterPro" id="IPR001305">
    <property type="entry name" value="HSP_DnaJ_Cys-rich_dom"/>
</dbReference>
<dbReference type="Gene3D" id="2.60.260.20">
    <property type="entry name" value="Urease metallochaperone UreE, N-terminal domain"/>
    <property type="match status" value="2"/>
</dbReference>
<comment type="similarity">
    <text evidence="9 11">Belongs to the DnaJ family.</text>
</comment>
<evidence type="ECO:0000256" key="2">
    <source>
        <dbReference type="ARBA" id="ARBA00022705"/>
    </source>
</evidence>
<dbReference type="InterPro" id="IPR001623">
    <property type="entry name" value="DnaJ_domain"/>
</dbReference>
<evidence type="ECO:0000313" key="15">
    <source>
        <dbReference type="EMBL" id="EFQ83588.1"/>
    </source>
</evidence>
<keyword evidence="6 11" id="KW-0862">Zinc</keyword>
<sequence>MAQDYYATLGVERTAAADEIKKAYRRLARQLHPDVNDAPDAADRFKEVTTAYEVLSDPAKRQLFDRGGDPMGGARGGAGFGQGFSFDDIMDAFFGQNGGGGRQQRSRVQRGQDALLRLDVDLAEAVFGVTHDIKVDTAVVCERCDGSGASEGSAPVTCTTCRGQGAVQHVQRSLLGDIRTSRPCPTCHGYGSVIPEPCPECDGEGRVRSRRSLTLDIPAGVDHGTRIQLAGEGEVGPGGGPPGDLYIEINVARHPVYSRKGDHLMCHVTIPMTAAALGTTLDLPTLRADLAGHEGSDTLSVDIEPGVQSGQVVTVRGEGVPRLRGVGQGDLQVTVVVETPSKLDGDQRELIHQLAALRGEQRPEARLGTTHRSVFGRMKDAFRAGVNDER</sequence>
<keyword evidence="4 11" id="KW-0677">Repeat</keyword>
<dbReference type="Pfam" id="PF01556">
    <property type="entry name" value="DnaJ_C"/>
    <property type="match status" value="1"/>
</dbReference>
<dbReference type="CDD" id="cd06257">
    <property type="entry name" value="DnaJ"/>
    <property type="match status" value="1"/>
</dbReference>
<evidence type="ECO:0000313" key="16">
    <source>
        <dbReference type="Proteomes" id="UP000003111"/>
    </source>
</evidence>
<feature type="binding site" evidence="11">
    <location>
        <position position="201"/>
    </location>
    <ligand>
        <name>Zn(2+)</name>
        <dbReference type="ChEBI" id="CHEBI:29105"/>
        <label>1</label>
    </ligand>
</feature>
<name>E2SB42_9ACTN</name>
<gene>
    <name evidence="11 15" type="primary">dnaJ</name>
    <name evidence="15" type="ORF">HMPREF0063_11251</name>
</gene>
<feature type="binding site" evidence="11">
    <location>
        <position position="187"/>
    </location>
    <ligand>
        <name>Zn(2+)</name>
        <dbReference type="ChEBI" id="CHEBI:29105"/>
        <label>2</label>
    </ligand>
</feature>
<accession>E2SB42</accession>
<dbReference type="Gene3D" id="1.10.287.110">
    <property type="entry name" value="DnaJ domain"/>
    <property type="match status" value="1"/>
</dbReference>
<dbReference type="PANTHER" id="PTHR43096">
    <property type="entry name" value="DNAJ HOMOLOG 1, MITOCHONDRIAL-RELATED"/>
    <property type="match status" value="1"/>
</dbReference>
<dbReference type="PROSITE" id="PS00636">
    <property type="entry name" value="DNAJ_1"/>
    <property type="match status" value="1"/>
</dbReference>
<evidence type="ECO:0000259" key="14">
    <source>
        <dbReference type="PROSITE" id="PS51188"/>
    </source>
</evidence>
<keyword evidence="8 11" id="KW-0143">Chaperone</keyword>
<dbReference type="CDD" id="cd10719">
    <property type="entry name" value="DnaJ_zf"/>
    <property type="match status" value="1"/>
</dbReference>
<dbReference type="Pfam" id="PF00226">
    <property type="entry name" value="DnaJ"/>
    <property type="match status" value="1"/>
</dbReference>
<evidence type="ECO:0000256" key="3">
    <source>
        <dbReference type="ARBA" id="ARBA00022723"/>
    </source>
</evidence>
<evidence type="ECO:0000256" key="9">
    <source>
        <dbReference type="ARBA" id="ARBA00061004"/>
    </source>
</evidence>
<dbReference type="InterPro" id="IPR008971">
    <property type="entry name" value="HSP40/DnaJ_pept-bd"/>
</dbReference>
<dbReference type="GO" id="GO:0006260">
    <property type="term" value="P:DNA replication"/>
    <property type="evidence" value="ECO:0007669"/>
    <property type="project" value="UniProtKB-KW"/>
</dbReference>
<dbReference type="GO" id="GO:0051082">
    <property type="term" value="F:unfolded protein binding"/>
    <property type="evidence" value="ECO:0007669"/>
    <property type="project" value="UniProtKB-UniRule"/>
</dbReference>
<feature type="binding site" evidence="11">
    <location>
        <position position="198"/>
    </location>
    <ligand>
        <name>Zn(2+)</name>
        <dbReference type="ChEBI" id="CHEBI:29105"/>
        <label>1</label>
    </ligand>
</feature>
<comment type="domain">
    <text evidence="11">The J domain is necessary and sufficient to stimulate DnaK ATPase activity. Zinc center 1 plays an important role in the autonomous, DnaK-independent chaperone activity of DnaJ. Zinc center 2 is essential for interaction with DnaK and for DnaJ activity.</text>
</comment>
<dbReference type="InterPro" id="IPR012724">
    <property type="entry name" value="DnaJ"/>
</dbReference>
<evidence type="ECO:0000256" key="4">
    <source>
        <dbReference type="ARBA" id="ARBA00022737"/>
    </source>
</evidence>
<keyword evidence="3 11" id="KW-0479">Metal-binding</keyword>
<dbReference type="GO" id="GO:0042026">
    <property type="term" value="P:protein refolding"/>
    <property type="evidence" value="ECO:0007669"/>
    <property type="project" value="TreeGrafter"/>
</dbReference>
<reference evidence="15" key="1">
    <citation type="submission" date="2010-08" db="EMBL/GenBank/DDBJ databases">
        <authorList>
            <person name="Muzny D."/>
            <person name="Qin X."/>
            <person name="Buhay C."/>
            <person name="Dugan-Rocha S."/>
            <person name="Ding Y."/>
            <person name="Chen G."/>
            <person name="Hawes A."/>
            <person name="Holder M."/>
            <person name="Jhangiani S."/>
            <person name="Johnson A."/>
            <person name="Khan Z."/>
            <person name="Li Z."/>
            <person name="Liu W."/>
            <person name="Liu X."/>
            <person name="Perez L."/>
            <person name="Shen H."/>
            <person name="Wang Q."/>
            <person name="Watt J."/>
            <person name="Xi L."/>
            <person name="Xin Y."/>
            <person name="Zhou J."/>
            <person name="Deng J."/>
            <person name="Jiang H."/>
            <person name="Liu Y."/>
            <person name="Qu J."/>
            <person name="Song X.-Z."/>
            <person name="Zhang L."/>
            <person name="Villasana D."/>
            <person name="Johnson A."/>
            <person name="Liu J."/>
            <person name="Liyanage D."/>
            <person name="Lorensuhewa L."/>
            <person name="Robinson T."/>
            <person name="Song A."/>
            <person name="Song B.-B."/>
            <person name="Dinh H."/>
            <person name="Thornton R."/>
            <person name="Coyle M."/>
            <person name="Francisco L."/>
            <person name="Jackson L."/>
            <person name="Javaid M."/>
            <person name="Korchina V."/>
            <person name="Kovar C."/>
            <person name="Mata R."/>
            <person name="Mathew T."/>
            <person name="Ngo R."/>
            <person name="Nguyen L."/>
            <person name="Nguyen N."/>
            <person name="Okwuonu G."/>
            <person name="Ongeri F."/>
            <person name="Pham C."/>
            <person name="Simmons D."/>
            <person name="Wilczek-Boney K."/>
            <person name="Hale W."/>
            <person name="Jakkamsetti A."/>
            <person name="Pham P."/>
            <person name="Ruth R."/>
            <person name="San Lucas F."/>
            <person name="Warren J."/>
            <person name="Zhang J."/>
            <person name="Zhao Z."/>
            <person name="Zhou C."/>
            <person name="Zhu D."/>
            <person name="Lee S."/>
            <person name="Bess C."/>
            <person name="Blankenburg K."/>
            <person name="Forbes L."/>
            <person name="Fu Q."/>
            <person name="Gubbala S."/>
            <person name="Hirani K."/>
            <person name="Jayaseelan J.C."/>
            <person name="Lara F."/>
            <person name="Munidasa M."/>
            <person name="Palculict T."/>
            <person name="Patil S."/>
            <person name="Pu L.-L."/>
            <person name="Saada N."/>
            <person name="Tang L."/>
            <person name="Weissenberger G."/>
            <person name="Zhu Y."/>
            <person name="Hemphill L."/>
            <person name="Shang Y."/>
            <person name="Youmans B."/>
            <person name="Ayvaz T."/>
            <person name="Ross M."/>
            <person name="Santibanez J."/>
            <person name="Aqrawi P."/>
            <person name="Gross S."/>
            <person name="Joshi V."/>
            <person name="Fowler G."/>
            <person name="Nazareth L."/>
            <person name="Reid J."/>
            <person name="Worley K."/>
            <person name="Petrosino J."/>
            <person name="Highlander S."/>
            <person name="Gibbs R."/>
        </authorList>
    </citation>
    <scope>NUCLEOTIDE SEQUENCE [LARGE SCALE GENOMIC DNA]</scope>
    <source>
        <strain evidence="15">DSM 15272</strain>
    </source>
</reference>
<dbReference type="GO" id="GO:0005524">
    <property type="term" value="F:ATP binding"/>
    <property type="evidence" value="ECO:0007669"/>
    <property type="project" value="InterPro"/>
</dbReference>
<evidence type="ECO:0000256" key="12">
    <source>
        <dbReference type="PROSITE-ProRule" id="PRU00546"/>
    </source>
</evidence>
<dbReference type="STRING" id="585531.HMPREF0063_11251"/>
<feature type="repeat" description="CXXCXGXG motif" evidence="11">
    <location>
        <begin position="184"/>
        <end position="191"/>
    </location>
</feature>
<dbReference type="PROSITE" id="PS51188">
    <property type="entry name" value="ZF_CR"/>
    <property type="match status" value="1"/>
</dbReference>
<keyword evidence="2 11" id="KW-0235">DNA replication</keyword>
<feature type="binding site" evidence="11">
    <location>
        <position position="161"/>
    </location>
    <ligand>
        <name>Zn(2+)</name>
        <dbReference type="ChEBI" id="CHEBI:29105"/>
        <label>2</label>
    </ligand>
</feature>
<keyword evidence="5 11" id="KW-0863">Zinc-finger</keyword>
<feature type="repeat" description="CXXCXGXG motif" evidence="11">
    <location>
        <begin position="141"/>
        <end position="148"/>
    </location>
</feature>
<dbReference type="GO" id="GO:0009408">
    <property type="term" value="P:response to heat"/>
    <property type="evidence" value="ECO:0007669"/>
    <property type="project" value="InterPro"/>
</dbReference>
<dbReference type="InterPro" id="IPR018253">
    <property type="entry name" value="DnaJ_domain_CS"/>
</dbReference>
<dbReference type="SUPFAM" id="SSF49493">
    <property type="entry name" value="HSP40/DnaJ peptide-binding domain"/>
    <property type="match status" value="2"/>
</dbReference>
<feature type="binding site" evidence="11">
    <location>
        <position position="144"/>
    </location>
    <ligand>
        <name>Zn(2+)</name>
        <dbReference type="ChEBI" id="CHEBI:29105"/>
        <label>1</label>
    </ligand>
</feature>
<comment type="caution">
    <text evidence="15">The sequence shown here is derived from an EMBL/GenBank/DDBJ whole genome shotgun (WGS) entry which is preliminary data.</text>
</comment>
<protein>
    <recommendedName>
        <fullName evidence="10 11">Chaperone protein DnaJ</fullName>
    </recommendedName>
</protein>
<evidence type="ECO:0000256" key="7">
    <source>
        <dbReference type="ARBA" id="ARBA00023016"/>
    </source>
</evidence>
<keyword evidence="16" id="KW-1185">Reference proteome</keyword>
<dbReference type="SUPFAM" id="SSF57938">
    <property type="entry name" value="DnaJ/Hsp40 cysteine-rich domain"/>
    <property type="match status" value="1"/>
</dbReference>
<evidence type="ECO:0000256" key="10">
    <source>
        <dbReference type="ARBA" id="ARBA00067609"/>
    </source>
</evidence>
<feature type="repeat" description="CXXCXGXG motif" evidence="11">
    <location>
        <begin position="158"/>
        <end position="165"/>
    </location>
</feature>
<dbReference type="SMART" id="SM00271">
    <property type="entry name" value="DnaJ"/>
    <property type="match status" value="1"/>
</dbReference>
<evidence type="ECO:0000256" key="1">
    <source>
        <dbReference type="ARBA" id="ARBA00022490"/>
    </source>
</evidence>
<evidence type="ECO:0000256" key="6">
    <source>
        <dbReference type="ARBA" id="ARBA00022833"/>
    </source>
</evidence>
<dbReference type="Gene3D" id="2.10.230.10">
    <property type="entry name" value="Heat shock protein DnaJ, cysteine-rich domain"/>
    <property type="match status" value="1"/>
</dbReference>
<dbReference type="RefSeq" id="WP_007078272.1">
    <property type="nucleotide sequence ID" value="NZ_CM001024.1"/>
</dbReference>
<feature type="binding site" evidence="11">
    <location>
        <position position="158"/>
    </location>
    <ligand>
        <name>Zn(2+)</name>
        <dbReference type="ChEBI" id="CHEBI:29105"/>
        <label>2</label>
    </ligand>
</feature>
<dbReference type="AlphaFoldDB" id="E2SB42"/>
<dbReference type="NCBIfam" id="NF010871">
    <property type="entry name" value="PRK14278.1"/>
    <property type="match status" value="1"/>
</dbReference>
<dbReference type="PANTHER" id="PTHR43096:SF48">
    <property type="entry name" value="CHAPERONE PROTEIN DNAJ"/>
    <property type="match status" value="1"/>
</dbReference>
<dbReference type="SUPFAM" id="SSF46565">
    <property type="entry name" value="Chaperone J-domain"/>
    <property type="match status" value="1"/>
</dbReference>
<evidence type="ECO:0000256" key="8">
    <source>
        <dbReference type="ARBA" id="ARBA00023186"/>
    </source>
</evidence>
<feature type="repeat" description="CXXCXGXG motif" evidence="11">
    <location>
        <begin position="198"/>
        <end position="205"/>
    </location>
</feature>
<comment type="subunit">
    <text evidence="11">Homodimer.</text>
</comment>
<dbReference type="PROSITE" id="PS50076">
    <property type="entry name" value="DNAJ_2"/>
    <property type="match status" value="1"/>
</dbReference>
<dbReference type="InterPro" id="IPR002939">
    <property type="entry name" value="DnaJ_C"/>
</dbReference>
<dbReference type="InterPro" id="IPR036869">
    <property type="entry name" value="J_dom_sf"/>
</dbReference>
<comment type="cofactor">
    <cofactor evidence="11">
        <name>Zn(2+)</name>
        <dbReference type="ChEBI" id="CHEBI:29105"/>
    </cofactor>
    <text evidence="11">Binds 2 Zn(2+) ions per monomer.</text>
</comment>
<dbReference type="CDD" id="cd10747">
    <property type="entry name" value="DnaJ_C"/>
    <property type="match status" value="1"/>
</dbReference>
<dbReference type="PRINTS" id="PR00625">
    <property type="entry name" value="JDOMAIN"/>
</dbReference>
<dbReference type="HOGENOM" id="CLU_017633_0_7_11"/>
<keyword evidence="7 11" id="KW-0346">Stress response</keyword>
<dbReference type="FunFam" id="2.10.230.10:FF:000002">
    <property type="entry name" value="Molecular chaperone DnaJ"/>
    <property type="match status" value="1"/>
</dbReference>